<dbReference type="InterPro" id="IPR037278">
    <property type="entry name" value="ARFGAP/RecO"/>
</dbReference>
<dbReference type="InterPro" id="IPR012340">
    <property type="entry name" value="NA-bd_OB-fold"/>
</dbReference>
<keyword evidence="2 4" id="KW-0233">DNA recombination</keyword>
<dbReference type="AlphaFoldDB" id="A0A4V2UUD7"/>
<dbReference type="Pfam" id="PF02565">
    <property type="entry name" value="RecO_C"/>
    <property type="match status" value="1"/>
</dbReference>
<comment type="caution">
    <text evidence="6">The sequence shown here is derived from an EMBL/GenBank/DDBJ whole genome shotgun (WGS) entry which is preliminary data.</text>
</comment>
<dbReference type="Gene3D" id="2.40.50.140">
    <property type="entry name" value="Nucleic acid-binding proteins"/>
    <property type="match status" value="1"/>
</dbReference>
<dbReference type="SUPFAM" id="SSF50249">
    <property type="entry name" value="Nucleic acid-binding proteins"/>
    <property type="match status" value="1"/>
</dbReference>
<evidence type="ECO:0000259" key="5">
    <source>
        <dbReference type="Pfam" id="PF11967"/>
    </source>
</evidence>
<dbReference type="SUPFAM" id="SSF57863">
    <property type="entry name" value="ArfGap/RecO-like zinc finger"/>
    <property type="match status" value="1"/>
</dbReference>
<sequence length="241" mass="27748">MLHKTRGIVLKTTGYKNSSIIAQVFTEKFGLQSYLVNGVRRPGSRIPFNVLQPLHLLDMVVYHKSTVSLQRVKDIRNEPVFLSIPLDIAKSTVSLFLCEVLYKVLRRQSGEDTALFQYLFNSLEWLDHHEGKIANFHLLFLMGLSRYLGFFPDTRNPQDAYFDLQNGHFLQNAPLHPWYIGPSLAGLWRQLSQGSYGQLTGLKISGEERKLLLRSLLEYYALHLEGFGQVRSYEILQELFA</sequence>
<dbReference type="HAMAP" id="MF_00201">
    <property type="entry name" value="RecO"/>
    <property type="match status" value="1"/>
</dbReference>
<feature type="domain" description="DNA replication/recombination mediator RecO N-terminal" evidence="5">
    <location>
        <begin position="1"/>
        <end position="74"/>
    </location>
</feature>
<protein>
    <recommendedName>
        <fullName evidence="4">DNA repair protein RecO</fullName>
    </recommendedName>
    <alternativeName>
        <fullName evidence="4">Recombination protein O</fullName>
    </alternativeName>
</protein>
<dbReference type="PANTHER" id="PTHR33991:SF1">
    <property type="entry name" value="DNA REPAIR PROTEIN RECO"/>
    <property type="match status" value="1"/>
</dbReference>
<dbReference type="NCBIfam" id="TIGR00613">
    <property type="entry name" value="reco"/>
    <property type="match status" value="1"/>
</dbReference>
<dbReference type="OrthoDB" id="9789152at2"/>
<keyword evidence="3 4" id="KW-0234">DNA repair</keyword>
<keyword evidence="1 4" id="KW-0227">DNA damage</keyword>
<proteinExistence type="inferred from homology"/>
<evidence type="ECO:0000256" key="3">
    <source>
        <dbReference type="ARBA" id="ARBA00023204"/>
    </source>
</evidence>
<evidence type="ECO:0000256" key="1">
    <source>
        <dbReference type="ARBA" id="ARBA00022763"/>
    </source>
</evidence>
<keyword evidence="7" id="KW-1185">Reference proteome</keyword>
<evidence type="ECO:0000256" key="4">
    <source>
        <dbReference type="HAMAP-Rule" id="MF_00201"/>
    </source>
</evidence>
<dbReference type="Proteomes" id="UP000295807">
    <property type="component" value="Unassembled WGS sequence"/>
</dbReference>
<dbReference type="RefSeq" id="WP_132127580.1">
    <property type="nucleotide sequence ID" value="NZ_CP042432.1"/>
</dbReference>
<evidence type="ECO:0000313" key="7">
    <source>
        <dbReference type="Proteomes" id="UP000295807"/>
    </source>
</evidence>
<dbReference type="GO" id="GO:0043590">
    <property type="term" value="C:bacterial nucleoid"/>
    <property type="evidence" value="ECO:0007669"/>
    <property type="project" value="TreeGrafter"/>
</dbReference>
<comment type="function">
    <text evidence="4">Involved in DNA repair and RecF pathway recombination.</text>
</comment>
<dbReference type="GO" id="GO:0006302">
    <property type="term" value="P:double-strand break repair"/>
    <property type="evidence" value="ECO:0007669"/>
    <property type="project" value="TreeGrafter"/>
</dbReference>
<dbReference type="InterPro" id="IPR003717">
    <property type="entry name" value="RecO"/>
</dbReference>
<name>A0A4V2UUD7_9SPHI</name>
<dbReference type="EMBL" id="SMAD01000001">
    <property type="protein sequence ID" value="TCS90123.1"/>
    <property type="molecule type" value="Genomic_DNA"/>
</dbReference>
<dbReference type="Pfam" id="PF11967">
    <property type="entry name" value="RecO_N"/>
    <property type="match status" value="1"/>
</dbReference>
<organism evidence="6 7">
    <name type="scientific">Anseongella ginsenosidimutans</name>
    <dbReference type="NCBI Taxonomy" id="496056"/>
    <lineage>
        <taxon>Bacteria</taxon>
        <taxon>Pseudomonadati</taxon>
        <taxon>Bacteroidota</taxon>
        <taxon>Sphingobacteriia</taxon>
        <taxon>Sphingobacteriales</taxon>
        <taxon>Sphingobacteriaceae</taxon>
        <taxon>Anseongella</taxon>
    </lineage>
</organism>
<comment type="similarity">
    <text evidence="4">Belongs to the RecO family.</text>
</comment>
<dbReference type="PANTHER" id="PTHR33991">
    <property type="entry name" value="DNA REPAIR PROTEIN RECO"/>
    <property type="match status" value="1"/>
</dbReference>
<dbReference type="GO" id="GO:0006310">
    <property type="term" value="P:DNA recombination"/>
    <property type="evidence" value="ECO:0007669"/>
    <property type="project" value="UniProtKB-UniRule"/>
</dbReference>
<accession>A0A4V2UUD7</accession>
<evidence type="ECO:0000256" key="2">
    <source>
        <dbReference type="ARBA" id="ARBA00023172"/>
    </source>
</evidence>
<reference evidence="6 7" key="1">
    <citation type="submission" date="2019-03" db="EMBL/GenBank/DDBJ databases">
        <title>Genomic Encyclopedia of Type Strains, Phase IV (KMG-IV): sequencing the most valuable type-strain genomes for metagenomic binning, comparative biology and taxonomic classification.</title>
        <authorList>
            <person name="Goeker M."/>
        </authorList>
    </citation>
    <scope>NUCLEOTIDE SEQUENCE [LARGE SCALE GENOMIC DNA]</scope>
    <source>
        <strain evidence="6 7">DSM 21100</strain>
    </source>
</reference>
<gene>
    <name evidence="4" type="primary">recO</name>
    <name evidence="6" type="ORF">EDD80_101322</name>
</gene>
<dbReference type="InterPro" id="IPR022572">
    <property type="entry name" value="DNA_rep/recomb_RecO_N"/>
</dbReference>
<evidence type="ECO:0000313" key="6">
    <source>
        <dbReference type="EMBL" id="TCS90123.1"/>
    </source>
</evidence>